<gene>
    <name evidence="1" type="ORF">ACG04R_03075</name>
</gene>
<name>A0ABW7H727_9BURK</name>
<sequence length="93" mass="10901">MNEAVVAEVLQSRGCVMQAFEHHAHFFGNWRARFSHGQRGFEVVSDHRDGWMDMWEYPPDCTGRQLHEQRSHTFDQADELAVLASWLDETLVR</sequence>
<protein>
    <submittedName>
        <fullName evidence="1">Uncharacterized protein</fullName>
    </submittedName>
</protein>
<accession>A0ABW7H727</accession>
<keyword evidence="2" id="KW-1185">Reference proteome</keyword>
<proteinExistence type="predicted"/>
<dbReference type="Proteomes" id="UP001606134">
    <property type="component" value="Unassembled WGS sequence"/>
</dbReference>
<comment type="caution">
    <text evidence="1">The sequence shown here is derived from an EMBL/GenBank/DDBJ whole genome shotgun (WGS) entry which is preliminary data.</text>
</comment>
<dbReference type="EMBL" id="JBIGIC010000001">
    <property type="protein sequence ID" value="MFG6485637.1"/>
    <property type="molecule type" value="Genomic_DNA"/>
</dbReference>
<organism evidence="1 2">
    <name type="scientific">Pelomonas candidula</name>
    <dbReference type="NCBI Taxonomy" id="3299025"/>
    <lineage>
        <taxon>Bacteria</taxon>
        <taxon>Pseudomonadati</taxon>
        <taxon>Pseudomonadota</taxon>
        <taxon>Betaproteobacteria</taxon>
        <taxon>Burkholderiales</taxon>
        <taxon>Sphaerotilaceae</taxon>
        <taxon>Roseateles</taxon>
    </lineage>
</organism>
<evidence type="ECO:0000313" key="2">
    <source>
        <dbReference type="Proteomes" id="UP001606134"/>
    </source>
</evidence>
<dbReference type="RefSeq" id="WP_394406392.1">
    <property type="nucleotide sequence ID" value="NZ_JBIGIC010000001.1"/>
</dbReference>
<reference evidence="1 2" key="1">
    <citation type="submission" date="2024-08" db="EMBL/GenBank/DDBJ databases">
        <authorList>
            <person name="Lu H."/>
        </authorList>
    </citation>
    <scope>NUCLEOTIDE SEQUENCE [LARGE SCALE GENOMIC DNA]</scope>
    <source>
        <strain evidence="1 2">BYS78W</strain>
    </source>
</reference>
<evidence type="ECO:0000313" key="1">
    <source>
        <dbReference type="EMBL" id="MFG6485637.1"/>
    </source>
</evidence>